<keyword evidence="4" id="KW-1185">Reference proteome</keyword>
<feature type="domain" description="Thioredoxin" evidence="2">
    <location>
        <begin position="176"/>
        <end position="263"/>
    </location>
</feature>
<feature type="region of interest" description="Disordered" evidence="1">
    <location>
        <begin position="1"/>
        <end position="136"/>
    </location>
</feature>
<dbReference type="Pfam" id="PF00085">
    <property type="entry name" value="Thioredoxin"/>
    <property type="match status" value="1"/>
</dbReference>
<dbReference type="InterPro" id="IPR013766">
    <property type="entry name" value="Thioredoxin_domain"/>
</dbReference>
<sequence length="334" mass="38139">MSMQNSAPGGKSMKFQNGLNPFTPFLSRPGEEMDAESQALVNNMEQRLQLNKGKSSDTNNNFQPGAQAAAQQQQQQMQMQQQQQQMQLQQQQQKQQQQQMKMQQQMMSPPGADKKKAKKDEDEDDDSFDDSDFEDDLDDEGALEAFRARRLAELQQAHKKESEQKAKGHGEFRTISQDEFLPECTSSLWVVVHFFHKDFERCNIMDHHLKRIAPLHLTCKFVRIDAEKAPFFVEKLKIQTLPTLLIFLDGKTVHRLTGFDGLEDFMDVGRSKRMNNPDEFTTAALGRYLEGTGCLEYEGPEDDADDINDGGGGARKTVRKGLMQSRLQAYDEDF</sequence>
<feature type="compositionally biased region" description="Acidic residues" evidence="1">
    <location>
        <begin position="121"/>
        <end position="136"/>
    </location>
</feature>
<dbReference type="AlphaFoldDB" id="A0AAD2FVQ0"/>
<dbReference type="EMBL" id="CAKOGP040001869">
    <property type="protein sequence ID" value="CAJ1954447.1"/>
    <property type="molecule type" value="Genomic_DNA"/>
</dbReference>
<evidence type="ECO:0000313" key="3">
    <source>
        <dbReference type="EMBL" id="CAJ1954447.1"/>
    </source>
</evidence>
<evidence type="ECO:0000259" key="2">
    <source>
        <dbReference type="Pfam" id="PF00085"/>
    </source>
</evidence>
<dbReference type="Gene3D" id="3.40.30.10">
    <property type="entry name" value="Glutaredoxin"/>
    <property type="match status" value="1"/>
</dbReference>
<dbReference type="Proteomes" id="UP001295423">
    <property type="component" value="Unassembled WGS sequence"/>
</dbReference>
<feature type="compositionally biased region" description="Low complexity" evidence="1">
    <location>
        <begin position="66"/>
        <end position="107"/>
    </location>
</feature>
<dbReference type="SUPFAM" id="SSF52833">
    <property type="entry name" value="Thioredoxin-like"/>
    <property type="match status" value="1"/>
</dbReference>
<gene>
    <name evidence="3" type="ORF">CYCCA115_LOCUS15039</name>
</gene>
<name>A0AAD2FVQ0_9STRA</name>
<dbReference type="InterPro" id="IPR036249">
    <property type="entry name" value="Thioredoxin-like_sf"/>
</dbReference>
<comment type="caution">
    <text evidence="3">The sequence shown here is derived from an EMBL/GenBank/DDBJ whole genome shotgun (WGS) entry which is preliminary data.</text>
</comment>
<feature type="compositionally biased region" description="Polar residues" evidence="1">
    <location>
        <begin position="39"/>
        <end position="64"/>
    </location>
</feature>
<dbReference type="PANTHER" id="PTHR21148">
    <property type="entry name" value="THIOREDOXIN DOMAIN-CONTAINING PROTEIN 9"/>
    <property type="match status" value="1"/>
</dbReference>
<protein>
    <recommendedName>
        <fullName evidence="2">Thioredoxin domain-containing protein</fullName>
    </recommendedName>
</protein>
<organism evidence="3 4">
    <name type="scientific">Cylindrotheca closterium</name>
    <dbReference type="NCBI Taxonomy" id="2856"/>
    <lineage>
        <taxon>Eukaryota</taxon>
        <taxon>Sar</taxon>
        <taxon>Stramenopiles</taxon>
        <taxon>Ochrophyta</taxon>
        <taxon>Bacillariophyta</taxon>
        <taxon>Bacillariophyceae</taxon>
        <taxon>Bacillariophycidae</taxon>
        <taxon>Bacillariales</taxon>
        <taxon>Bacillariaceae</taxon>
        <taxon>Cylindrotheca</taxon>
    </lineage>
</organism>
<evidence type="ECO:0000313" key="4">
    <source>
        <dbReference type="Proteomes" id="UP001295423"/>
    </source>
</evidence>
<dbReference type="CDD" id="cd02989">
    <property type="entry name" value="Phd_like_TxnDC9"/>
    <property type="match status" value="1"/>
</dbReference>
<evidence type="ECO:0000256" key="1">
    <source>
        <dbReference type="SAM" id="MobiDB-lite"/>
    </source>
</evidence>
<accession>A0AAD2FVQ0</accession>
<proteinExistence type="predicted"/>
<reference evidence="3" key="1">
    <citation type="submission" date="2023-08" db="EMBL/GenBank/DDBJ databases">
        <authorList>
            <person name="Audoor S."/>
            <person name="Bilcke G."/>
        </authorList>
    </citation>
    <scope>NUCLEOTIDE SEQUENCE</scope>
</reference>